<keyword evidence="17" id="KW-1185">Reference proteome</keyword>
<feature type="site" description="Interaction with DNA" evidence="10">
    <location>
        <position position="154"/>
    </location>
</feature>
<sequence length="742" mass="83493">MAAKSKLVIVESPTKAKTIGKYLGKGYTVKASYGHVRDLPKSKLGVDVEHDFVPQYLIPRDKNAVVKDLKKEVKAADEILLATDPDREGEAIAWHLLSATGLATPENGKRIGRVVFHEITKEAVKEALKHPRDIDMNLVNAQQTRRILDRLVGYKISPILWKKVKKGLSAGRVQSVAVRLIVDREREVAAFNPEEYWTIETDFRVEKGKNRKAAQFHAALNSINGQKASLKTEAEAAAVLNELQGALYCVSDIRQRQISRNPSAPFTTSTLQQEANRKLNFTSKRTMGIAQSLYEGVELGEEGALGLITYMRTDSTNVAAVAQQEARQVIEAKYGKEYMPEQPPVYTRKSKNAQEAHEAIRPTSIARDPESLKPFLSPEQYKLYRLIWQRFLASQMAPAQLDSTSVDVKADTRPLTELVQWRYLFRATGSVIRFAGFLAVYQESLDEDAGEDELSKKALPALEIKEILDLVQLLPEQHFTQPPARYTEASLVRALEEMGIGRPSTYAPTLSTVQERYYITKIEKHFQPTELGMLVNDLLVDFFPDIVDINFTSQMEDNLDEIAGGQKQWQPVLAEFYKPFEITVVRAETEMSKVELKPEYAGEDCEKCGRPMLIRMSKFGKFIACSGFPECRNAKPLLKSTKVACPQCHQGEILVKKTRKRRIFYGCSLYPECTFSLWERPISQPCPECGNLMTLSGRNRAKCTSCGTLIDYEIPEEEQELPLVRVSPSSTIVTNVTEKAVS</sequence>
<dbReference type="InterPro" id="IPR000380">
    <property type="entry name" value="Topo_IA"/>
</dbReference>
<feature type="site" description="Interaction with DNA" evidence="10">
    <location>
        <position position="161"/>
    </location>
</feature>
<comment type="subunit">
    <text evidence="10">Monomer.</text>
</comment>
<dbReference type="InterPro" id="IPR013498">
    <property type="entry name" value="Topo_IA_Znf"/>
</dbReference>
<dbReference type="PANTHER" id="PTHR42785">
    <property type="entry name" value="DNA TOPOISOMERASE, TYPE IA, CORE"/>
    <property type="match status" value="1"/>
</dbReference>
<evidence type="ECO:0000256" key="10">
    <source>
        <dbReference type="HAMAP-Rule" id="MF_00952"/>
    </source>
</evidence>
<evidence type="ECO:0000256" key="11">
    <source>
        <dbReference type="SAM" id="MobiDB-lite"/>
    </source>
</evidence>
<dbReference type="InterPro" id="IPR013826">
    <property type="entry name" value="Topo_IA_cen_sub3"/>
</dbReference>
<name>A0A8T7M7P4_9CHLR</name>
<keyword evidence="6" id="KW-0460">Magnesium</keyword>
<dbReference type="SMART" id="SM00437">
    <property type="entry name" value="TOP1Ac"/>
    <property type="match status" value="1"/>
</dbReference>
<evidence type="ECO:0000256" key="6">
    <source>
        <dbReference type="ARBA" id="ARBA00022842"/>
    </source>
</evidence>
<dbReference type="Gene3D" id="2.70.20.10">
    <property type="entry name" value="Topoisomerase I, domain 3"/>
    <property type="match status" value="1"/>
</dbReference>
<evidence type="ECO:0000313" key="14">
    <source>
        <dbReference type="EMBL" id="NWJ48139.1"/>
    </source>
</evidence>
<protein>
    <recommendedName>
        <fullName evidence="10">DNA topoisomerase 1</fullName>
        <ecNumber evidence="10">5.6.2.1</ecNumber>
    </recommendedName>
    <alternativeName>
        <fullName evidence="10">DNA topoisomerase I</fullName>
    </alternativeName>
</protein>
<dbReference type="InterPro" id="IPR005733">
    <property type="entry name" value="TopoI_bac-type"/>
</dbReference>
<dbReference type="Pfam" id="PF01751">
    <property type="entry name" value="Toprim"/>
    <property type="match status" value="1"/>
</dbReference>
<dbReference type="GO" id="GO:0005694">
    <property type="term" value="C:chromosome"/>
    <property type="evidence" value="ECO:0007669"/>
    <property type="project" value="InterPro"/>
</dbReference>
<comment type="function">
    <text evidence="10">Releases the supercoiling and torsional tension of DNA, which is introduced during the DNA replication and transcription, by transiently cleaving and rejoining one strand of the DNA duplex. Introduces a single-strand break via transesterification at a target site in duplex DNA. The scissile phosphodiester is attacked by the catalytic tyrosine of the enzyme, resulting in the formation of a DNA-(5'-phosphotyrosyl)-enzyme intermediate and the expulsion of a 3'-OH DNA strand. The free DNA strand then undergoes passage around the unbroken strand, thus removing DNA supercoils. Finally, in the religation step, the DNA 3'-OH attacks the covalent intermediate to expel the active-site tyrosine and restore the DNA phosphodiester backbone.</text>
</comment>
<dbReference type="InterPro" id="IPR023406">
    <property type="entry name" value="Topo_IA_AS"/>
</dbReference>
<dbReference type="InterPro" id="IPR028612">
    <property type="entry name" value="Topoisom_1_IA"/>
</dbReference>
<dbReference type="GO" id="GO:0003677">
    <property type="term" value="F:DNA binding"/>
    <property type="evidence" value="ECO:0007669"/>
    <property type="project" value="UniProtKB-KW"/>
</dbReference>
<dbReference type="InterPro" id="IPR013497">
    <property type="entry name" value="Topo_IA_cen"/>
</dbReference>
<organism evidence="14 16">
    <name type="scientific">Candidatus Chlorohelix allophototropha</name>
    <dbReference type="NCBI Taxonomy" id="3003348"/>
    <lineage>
        <taxon>Bacteria</taxon>
        <taxon>Bacillati</taxon>
        <taxon>Chloroflexota</taxon>
        <taxon>Chloroflexia</taxon>
        <taxon>Candidatus Chloroheliales</taxon>
        <taxon>Candidatus Chloroheliaceae</taxon>
        <taxon>Candidatus Chlorohelix</taxon>
    </lineage>
</organism>
<dbReference type="InterPro" id="IPR013825">
    <property type="entry name" value="Topo_IA_cen_sub2"/>
</dbReference>
<dbReference type="PROSITE" id="PS00396">
    <property type="entry name" value="TOPO_IA_1"/>
    <property type="match status" value="1"/>
</dbReference>
<dbReference type="InterPro" id="IPR003602">
    <property type="entry name" value="Topo_IA_DNA-bd_dom"/>
</dbReference>
<keyword evidence="8 10" id="KW-0238">DNA-binding</keyword>
<evidence type="ECO:0000256" key="3">
    <source>
        <dbReference type="ARBA" id="ARBA00022723"/>
    </source>
</evidence>
<dbReference type="Gene3D" id="3.30.65.10">
    <property type="entry name" value="Bacterial Topoisomerase I, domain 1"/>
    <property type="match status" value="2"/>
</dbReference>
<evidence type="ECO:0000256" key="4">
    <source>
        <dbReference type="ARBA" id="ARBA00022771"/>
    </source>
</evidence>
<evidence type="ECO:0000256" key="8">
    <source>
        <dbReference type="ARBA" id="ARBA00023125"/>
    </source>
</evidence>
<feature type="active site" description="O-(5'-phospho-DNA)-tyrosine intermediate" evidence="10">
    <location>
        <position position="310"/>
    </location>
</feature>
<feature type="region of interest" description="Interaction with DNA" evidence="10">
    <location>
        <begin position="169"/>
        <end position="174"/>
    </location>
</feature>
<dbReference type="Proteomes" id="UP000521676">
    <property type="component" value="Unassembled WGS sequence"/>
</dbReference>
<evidence type="ECO:0000256" key="2">
    <source>
        <dbReference type="ARBA" id="ARBA00009446"/>
    </source>
</evidence>
<feature type="site" description="Interaction with DNA" evidence="10">
    <location>
        <position position="516"/>
    </location>
</feature>
<comment type="similarity">
    <text evidence="2 10">Belongs to the type IA topoisomerase family.</text>
</comment>
<dbReference type="EMBL" id="CP128400">
    <property type="protein sequence ID" value="WJW68078.1"/>
    <property type="molecule type" value="Genomic_DNA"/>
</dbReference>
<dbReference type="SMART" id="SM00436">
    <property type="entry name" value="TOP1Bc"/>
    <property type="match status" value="1"/>
</dbReference>
<keyword evidence="9 10" id="KW-0413">Isomerase</keyword>
<dbReference type="EC" id="5.6.2.1" evidence="10"/>
<dbReference type="PRINTS" id="PR00417">
    <property type="entry name" value="PRTPISMRASEI"/>
</dbReference>
<dbReference type="SMART" id="SM00493">
    <property type="entry name" value="TOPRIM"/>
    <property type="match status" value="1"/>
</dbReference>
<dbReference type="GO" id="GO:0006265">
    <property type="term" value="P:DNA topological change"/>
    <property type="evidence" value="ECO:0007669"/>
    <property type="project" value="UniProtKB-UniRule"/>
</dbReference>
<dbReference type="InterPro" id="IPR023405">
    <property type="entry name" value="Topo_IA_core_domain"/>
</dbReference>
<dbReference type="InterPro" id="IPR003601">
    <property type="entry name" value="Topo_IA_2"/>
</dbReference>
<dbReference type="RefSeq" id="WP_341469982.1">
    <property type="nucleotide sequence ID" value="NZ_CP128400.1"/>
</dbReference>
<dbReference type="Gene3D" id="1.10.290.10">
    <property type="entry name" value="Topoisomerase I, domain 4"/>
    <property type="match status" value="1"/>
</dbReference>
<dbReference type="InterPro" id="IPR034149">
    <property type="entry name" value="TOPRIM_TopoI"/>
</dbReference>
<dbReference type="InterPro" id="IPR006171">
    <property type="entry name" value="TOPRIM_dom"/>
</dbReference>
<dbReference type="GO" id="GO:0008270">
    <property type="term" value="F:zinc ion binding"/>
    <property type="evidence" value="ECO:0007669"/>
    <property type="project" value="UniProtKB-KW"/>
</dbReference>
<reference evidence="14 16" key="1">
    <citation type="submission" date="2020-06" db="EMBL/GenBank/DDBJ databases">
        <title>Anoxygenic phototrophic Chloroflexota member uses a Type I reaction center.</title>
        <authorList>
            <person name="Tsuji J.M."/>
            <person name="Shaw N.A."/>
            <person name="Nagashima S."/>
            <person name="Venkiteswaran J."/>
            <person name="Schiff S.L."/>
            <person name="Hanada S."/>
            <person name="Tank M."/>
            <person name="Neufeld J.D."/>
        </authorList>
    </citation>
    <scope>NUCLEOTIDE SEQUENCE [LARGE SCALE GENOMIC DNA]</scope>
    <source>
        <strain evidence="14">L227-S17</strain>
    </source>
</reference>
<feature type="region of interest" description="Disordered" evidence="11">
    <location>
        <begin position="341"/>
        <end position="364"/>
    </location>
</feature>
<dbReference type="CDD" id="cd00186">
    <property type="entry name" value="TOP1Ac"/>
    <property type="match status" value="1"/>
</dbReference>
<proteinExistence type="inferred from homology"/>
<accession>A0A8T7M7P4</accession>
<evidence type="ECO:0000256" key="1">
    <source>
        <dbReference type="ARBA" id="ARBA00000213"/>
    </source>
</evidence>
<dbReference type="AlphaFoldDB" id="A0A8T7M7P4"/>
<feature type="site" description="Interaction with DNA" evidence="10">
    <location>
        <position position="149"/>
    </location>
</feature>
<dbReference type="Gene3D" id="1.10.460.10">
    <property type="entry name" value="Topoisomerase I, domain 2"/>
    <property type="match status" value="1"/>
</dbReference>
<feature type="site" description="Interaction with DNA" evidence="10">
    <location>
        <position position="35"/>
    </location>
</feature>
<comment type="catalytic activity">
    <reaction evidence="1 10">
        <text>ATP-independent breakage of single-stranded DNA, followed by passage and rejoining.</text>
        <dbReference type="EC" id="5.6.2.1"/>
    </reaction>
</comment>
<reference evidence="15" key="2">
    <citation type="journal article" date="2024" name="Nature">
        <title>Anoxygenic phototroph of the Chloroflexota uses a type I reaction centre.</title>
        <authorList>
            <person name="Tsuji J.M."/>
            <person name="Shaw N.A."/>
            <person name="Nagashima S."/>
            <person name="Venkiteswaran J.J."/>
            <person name="Schiff S.L."/>
            <person name="Watanabe T."/>
            <person name="Fukui M."/>
            <person name="Hanada S."/>
            <person name="Tank M."/>
            <person name="Neufeld J.D."/>
        </authorList>
    </citation>
    <scope>NUCLEOTIDE SEQUENCE</scope>
    <source>
        <strain evidence="15">L227-S17</strain>
    </source>
</reference>
<evidence type="ECO:0000259" key="12">
    <source>
        <dbReference type="PROSITE" id="PS50880"/>
    </source>
</evidence>
<evidence type="ECO:0000313" key="15">
    <source>
        <dbReference type="EMBL" id="WJW68078.1"/>
    </source>
</evidence>
<dbReference type="NCBIfam" id="TIGR01051">
    <property type="entry name" value="topA_bact"/>
    <property type="match status" value="1"/>
</dbReference>
<feature type="site" description="Interaction with DNA" evidence="10">
    <location>
        <position position="312"/>
    </location>
</feature>
<dbReference type="CDD" id="cd03363">
    <property type="entry name" value="TOPRIM_TopoIA_TopoI"/>
    <property type="match status" value="1"/>
</dbReference>
<keyword evidence="4" id="KW-0863">Zinc-finger</keyword>
<dbReference type="PROSITE" id="PS50880">
    <property type="entry name" value="TOPRIM"/>
    <property type="match status" value="1"/>
</dbReference>
<dbReference type="Gene3D" id="3.40.50.140">
    <property type="match status" value="1"/>
</dbReference>
<gene>
    <name evidence="10 14" type="primary">topA</name>
    <name evidence="14" type="ORF">HXX08_19965</name>
    <name evidence="15" type="ORF">OZ401_003676</name>
</gene>
<dbReference type="EMBL" id="JACATZ010000003">
    <property type="protein sequence ID" value="NWJ48139.1"/>
    <property type="molecule type" value="Genomic_DNA"/>
</dbReference>
<dbReference type="PROSITE" id="PS52039">
    <property type="entry name" value="TOPO_IA_2"/>
    <property type="match status" value="1"/>
</dbReference>
<dbReference type="GO" id="GO:0003917">
    <property type="term" value="F:DNA topoisomerase type I (single strand cut, ATP-independent) activity"/>
    <property type="evidence" value="ECO:0007669"/>
    <property type="project" value="UniProtKB-UniRule"/>
</dbReference>
<feature type="domain" description="Topo IA-type catalytic" evidence="13">
    <location>
        <begin position="135"/>
        <end position="585"/>
    </location>
</feature>
<dbReference type="HAMAP" id="MF_00952">
    <property type="entry name" value="Topoisom_1_prok"/>
    <property type="match status" value="1"/>
</dbReference>
<dbReference type="Pfam" id="PF01131">
    <property type="entry name" value="Topoisom_bac"/>
    <property type="match status" value="1"/>
</dbReference>
<evidence type="ECO:0000313" key="16">
    <source>
        <dbReference type="Proteomes" id="UP000521676"/>
    </source>
</evidence>
<dbReference type="PANTHER" id="PTHR42785:SF1">
    <property type="entry name" value="DNA TOPOISOMERASE"/>
    <property type="match status" value="1"/>
</dbReference>
<dbReference type="Proteomes" id="UP001431572">
    <property type="component" value="Chromosome 2"/>
</dbReference>
<feature type="site" description="Interaction with DNA" evidence="10">
    <location>
        <position position="145"/>
    </location>
</feature>
<keyword evidence="7 10" id="KW-0799">Topoisomerase</keyword>
<evidence type="ECO:0000256" key="7">
    <source>
        <dbReference type="ARBA" id="ARBA00023029"/>
    </source>
</evidence>
<feature type="domain" description="Toprim" evidence="12">
    <location>
        <begin position="5"/>
        <end position="119"/>
    </location>
</feature>
<dbReference type="Pfam" id="PF01396">
    <property type="entry name" value="Zn_ribbon_Top1"/>
    <property type="match status" value="2"/>
</dbReference>
<keyword evidence="5" id="KW-0862">Zinc</keyword>
<evidence type="ECO:0000256" key="9">
    <source>
        <dbReference type="ARBA" id="ARBA00023235"/>
    </source>
</evidence>
<evidence type="ECO:0000313" key="17">
    <source>
        <dbReference type="Proteomes" id="UP001431572"/>
    </source>
</evidence>
<keyword evidence="3" id="KW-0479">Metal-binding</keyword>
<dbReference type="InterPro" id="IPR013824">
    <property type="entry name" value="Topo_IA_cen_sub1"/>
</dbReference>
<evidence type="ECO:0000259" key="13">
    <source>
        <dbReference type="PROSITE" id="PS52039"/>
    </source>
</evidence>
<evidence type="ECO:0000256" key="5">
    <source>
        <dbReference type="ARBA" id="ARBA00022833"/>
    </source>
</evidence>
<dbReference type="SUPFAM" id="SSF56712">
    <property type="entry name" value="Prokaryotic type I DNA topoisomerase"/>
    <property type="match status" value="1"/>
</dbReference>
<dbReference type="SUPFAM" id="SSF57783">
    <property type="entry name" value="Zinc beta-ribbon"/>
    <property type="match status" value="1"/>
</dbReference>
<feature type="site" description="Interaction with DNA" evidence="10">
    <location>
        <position position="146"/>
    </location>
</feature>